<dbReference type="RefSeq" id="WP_100282248.1">
    <property type="nucleotide sequence ID" value="NZ_CP024923.1"/>
</dbReference>
<evidence type="ECO:0000256" key="1">
    <source>
        <dbReference type="SAM" id="SignalP"/>
    </source>
</evidence>
<dbReference type="AlphaFoldDB" id="A0A2K8MEX4"/>
<protein>
    <submittedName>
        <fullName evidence="2">Uncharacterized protein</fullName>
    </submittedName>
</protein>
<proteinExistence type="predicted"/>
<reference evidence="2 3" key="1">
    <citation type="submission" date="2017-11" db="EMBL/GenBank/DDBJ databases">
        <title>Complete genome sequence of Sphingomonas sp. Strain Cra20, a psychrotolerant potential plant growth promoting rhizobacteria.</title>
        <authorList>
            <person name="Luo Y."/>
        </authorList>
    </citation>
    <scope>NUCLEOTIDE SEQUENCE [LARGE SCALE GENOMIC DNA]</scope>
    <source>
        <strain evidence="2 3">Cra20</strain>
    </source>
</reference>
<feature type="chain" id="PRO_5014713509" evidence="1">
    <location>
        <begin position="23"/>
        <end position="165"/>
    </location>
</feature>
<organism evidence="2 3">
    <name type="scientific">Sphingomonas psychrotolerans</name>
    <dbReference type="NCBI Taxonomy" id="1327635"/>
    <lineage>
        <taxon>Bacteria</taxon>
        <taxon>Pseudomonadati</taxon>
        <taxon>Pseudomonadota</taxon>
        <taxon>Alphaproteobacteria</taxon>
        <taxon>Sphingomonadales</taxon>
        <taxon>Sphingomonadaceae</taxon>
        <taxon>Sphingomonas</taxon>
    </lineage>
</organism>
<gene>
    <name evidence="2" type="ORF">CVN68_11005</name>
</gene>
<dbReference type="Proteomes" id="UP000229081">
    <property type="component" value="Chromosome"/>
</dbReference>
<accession>A0A2K8MEX4</accession>
<keyword evidence="3" id="KW-1185">Reference proteome</keyword>
<dbReference type="EMBL" id="CP024923">
    <property type="protein sequence ID" value="ATY32440.1"/>
    <property type="molecule type" value="Genomic_DNA"/>
</dbReference>
<dbReference type="KEGG" id="sphc:CVN68_11005"/>
<keyword evidence="1" id="KW-0732">Signal</keyword>
<name>A0A2K8MEX4_9SPHN</name>
<evidence type="ECO:0000313" key="3">
    <source>
        <dbReference type="Proteomes" id="UP000229081"/>
    </source>
</evidence>
<sequence length="165" mass="18300">MKAMAQATLLALCAILAPWAAAQNDPPVVHDFAGAVSVVCPSALNSEGAWMRDPVHLSATGFTLKSDTDHILMAESKGIRVVFRVQEQICIISDAYDSEQFQRDWKWLAHSLHPNVDVGKMLAQMAWRPRPVLTPFRGHKYLTYVGVTKSGGRPLPQLYITPFKD</sequence>
<feature type="signal peptide" evidence="1">
    <location>
        <begin position="1"/>
        <end position="22"/>
    </location>
</feature>
<evidence type="ECO:0000313" key="2">
    <source>
        <dbReference type="EMBL" id="ATY32440.1"/>
    </source>
</evidence>